<dbReference type="EMBL" id="VOIR01000011">
    <property type="protein sequence ID" value="KAA6435978.1"/>
    <property type="molecule type" value="Genomic_DNA"/>
</dbReference>
<evidence type="ECO:0000313" key="3">
    <source>
        <dbReference type="EMBL" id="KAA6435978.1"/>
    </source>
</evidence>
<protein>
    <submittedName>
        <fullName evidence="3">Helix-turn-helix domain-containing protein</fullName>
    </submittedName>
</protein>
<dbReference type="InterPro" id="IPR038461">
    <property type="entry name" value="Schlafen_AlbA_2_dom_sf"/>
</dbReference>
<proteinExistence type="predicted"/>
<dbReference type="Pfam" id="PF13749">
    <property type="entry name" value="HATPase_c_4"/>
    <property type="match status" value="1"/>
</dbReference>
<feature type="domain" description="Schlafen AlbA-2" evidence="1">
    <location>
        <begin position="26"/>
        <end position="140"/>
    </location>
</feature>
<dbReference type="Gene3D" id="1.10.10.10">
    <property type="entry name" value="Winged helix-like DNA-binding domain superfamily/Winged helix DNA-binding domain"/>
    <property type="match status" value="1"/>
</dbReference>
<name>A0A5M8QL72_9MICO</name>
<dbReference type="Pfam" id="PF04326">
    <property type="entry name" value="SLFN_AlbA_2"/>
    <property type="match status" value="1"/>
</dbReference>
<sequence>MSENEVDVALGAPIEERATRLAELPEDQWFDRKSVRIDPKTLAKALVAFANAEGGTIVIGLNDGEVEGVKRHASHVNALRQASIDFTVPPVRMHADQVGVRRADGSTDALLLLRIPPSEGVHETHTGDCYLRIGDESRKLTQTLRTQLEYDRGVSVYDGTRVAGSIQQDLDQAALSAYRQAARAQSTYQRLLQARSLLTREGELTVAAWLLFAALPQSTMPHAHVRVMQYGSIERGTGSRHSVISGKDIRVEGRIPDVIMEAARLVDEWLPSRDALSADGRFEPIPIVPRDAWLEGIVNAVVHRAYSIVGDHVRVEIFPNRIEIESPGRFPGLVDPKNLDGISRYARNPRIARVCADLSIGRELGEGIRRMVDEMRLAGLTDPVFTQTQASVKLTLAADARIPAAVADRLPRNAESVLNALRRSRRPLGTGEVQEALGWARPTVVRHLRALRDEGLVAWRGQSEKDPRATWEIAFD</sequence>
<dbReference type="Gene3D" id="3.30.565.60">
    <property type="match status" value="1"/>
</dbReference>
<dbReference type="Gene3D" id="3.30.950.30">
    <property type="entry name" value="Schlafen, AAA domain"/>
    <property type="match status" value="1"/>
</dbReference>
<evidence type="ECO:0000259" key="1">
    <source>
        <dbReference type="Pfam" id="PF04326"/>
    </source>
</evidence>
<dbReference type="OrthoDB" id="9805115at2"/>
<dbReference type="InterPro" id="IPR036390">
    <property type="entry name" value="WH_DNA-bd_sf"/>
</dbReference>
<dbReference type="Proteomes" id="UP000323221">
    <property type="component" value="Unassembled WGS sequence"/>
</dbReference>
<evidence type="ECO:0000313" key="4">
    <source>
        <dbReference type="Proteomes" id="UP000323221"/>
    </source>
</evidence>
<reference evidence="3 4" key="1">
    <citation type="submission" date="2019-08" db="EMBL/GenBank/DDBJ databases">
        <title>Agrococcus lahaulensis sp. nov., isolated from a cold desert of the Indian Himalayas.</title>
        <authorList>
            <person name="Qu J.H."/>
        </authorList>
    </citation>
    <scope>NUCLEOTIDE SEQUENCE [LARGE SCALE GENOMIC DNA]</scope>
    <source>
        <strain evidence="3 4">NS18</strain>
    </source>
</reference>
<evidence type="ECO:0000259" key="2">
    <source>
        <dbReference type="Pfam" id="PF09339"/>
    </source>
</evidence>
<accession>A0A5M8QL72</accession>
<dbReference type="InterPro" id="IPR038475">
    <property type="entry name" value="RecG_C_sf"/>
</dbReference>
<dbReference type="AlphaFoldDB" id="A0A5M8QL72"/>
<dbReference type="PANTHER" id="PTHR30595:SF6">
    <property type="entry name" value="SCHLAFEN ALBA-2 DOMAIN-CONTAINING PROTEIN"/>
    <property type="match status" value="1"/>
</dbReference>
<organism evidence="3 4">
    <name type="scientific">Agrococcus sediminis</name>
    <dbReference type="NCBI Taxonomy" id="2599924"/>
    <lineage>
        <taxon>Bacteria</taxon>
        <taxon>Bacillati</taxon>
        <taxon>Actinomycetota</taxon>
        <taxon>Actinomycetes</taxon>
        <taxon>Micrococcales</taxon>
        <taxon>Microbacteriaceae</taxon>
        <taxon>Agrococcus</taxon>
    </lineage>
</organism>
<dbReference type="SUPFAM" id="SSF46785">
    <property type="entry name" value="Winged helix' DNA-binding domain"/>
    <property type="match status" value="1"/>
</dbReference>
<dbReference type="GO" id="GO:0006355">
    <property type="term" value="P:regulation of DNA-templated transcription"/>
    <property type="evidence" value="ECO:0007669"/>
    <property type="project" value="InterPro"/>
</dbReference>
<dbReference type="RefSeq" id="WP_146354373.1">
    <property type="nucleotide sequence ID" value="NZ_VOIR01000011.1"/>
</dbReference>
<feature type="domain" description="HTH iclR-type" evidence="2">
    <location>
        <begin position="416"/>
        <end position="459"/>
    </location>
</feature>
<gene>
    <name evidence="3" type="ORF">FQ330_00650</name>
</gene>
<comment type="caution">
    <text evidence="3">The sequence shown here is derived from an EMBL/GenBank/DDBJ whole genome shotgun (WGS) entry which is preliminary data.</text>
</comment>
<dbReference type="Pfam" id="PF09339">
    <property type="entry name" value="HTH_IclR"/>
    <property type="match status" value="1"/>
</dbReference>
<dbReference type="InterPro" id="IPR036388">
    <property type="entry name" value="WH-like_DNA-bd_sf"/>
</dbReference>
<dbReference type="GO" id="GO:0003677">
    <property type="term" value="F:DNA binding"/>
    <property type="evidence" value="ECO:0007669"/>
    <property type="project" value="InterPro"/>
</dbReference>
<dbReference type="PANTHER" id="PTHR30595">
    <property type="entry name" value="GLPR-RELATED TRANSCRIPTIONAL REPRESSOR"/>
    <property type="match status" value="1"/>
</dbReference>
<dbReference type="InterPro" id="IPR007421">
    <property type="entry name" value="Schlafen_AlbA_2_dom"/>
</dbReference>
<keyword evidence="4" id="KW-1185">Reference proteome</keyword>
<dbReference type="InterPro" id="IPR005471">
    <property type="entry name" value="Tscrpt_reg_IclR_N"/>
</dbReference>